<evidence type="ECO:0000256" key="5">
    <source>
        <dbReference type="ARBA" id="ARBA00022982"/>
    </source>
</evidence>
<dbReference type="PANTHER" id="PTHR30176:SF3">
    <property type="entry name" value="FERREDOXIN-TYPE PROTEIN NAPH"/>
    <property type="match status" value="1"/>
</dbReference>
<evidence type="ECO:0000256" key="3">
    <source>
        <dbReference type="ARBA" id="ARBA00022723"/>
    </source>
</evidence>
<reference evidence="10 11" key="1">
    <citation type="submission" date="2017-03" db="EMBL/GenBank/DDBJ databases">
        <title>Genome sequence of Geothermobacter sp. EPR-M, Deep-Sea Iron Reducer.</title>
        <authorList>
            <person name="Tully B."/>
            <person name="Savalia P."/>
            <person name="Abuyen K."/>
            <person name="Baughan C."/>
            <person name="Romero E."/>
            <person name="Ronkowski C."/>
            <person name="Torres B."/>
            <person name="Tremblay J."/>
            <person name="Trujillo A."/>
            <person name="Tyler M."/>
            <person name="Perez-Rodriguez I."/>
            <person name="Amend J."/>
        </authorList>
    </citation>
    <scope>NUCLEOTIDE SEQUENCE [LARGE SCALE GENOMIC DNA]</scope>
    <source>
        <strain evidence="10 11">EPR-M</strain>
    </source>
</reference>
<evidence type="ECO:0000313" key="11">
    <source>
        <dbReference type="Proteomes" id="UP000193136"/>
    </source>
</evidence>
<dbReference type="Pfam" id="PF00037">
    <property type="entry name" value="Fer4"/>
    <property type="match status" value="1"/>
</dbReference>
<keyword evidence="8" id="KW-1133">Transmembrane helix</keyword>
<keyword evidence="11" id="KW-1185">Reference proteome</keyword>
<dbReference type="NCBIfam" id="TIGR02163">
    <property type="entry name" value="napH"/>
    <property type="match status" value="1"/>
</dbReference>
<dbReference type="PANTHER" id="PTHR30176">
    <property type="entry name" value="FERREDOXIN-TYPE PROTEIN NAPH"/>
    <property type="match status" value="1"/>
</dbReference>
<dbReference type="PROSITE" id="PS51379">
    <property type="entry name" value="4FE4S_FER_2"/>
    <property type="match status" value="1"/>
</dbReference>
<feature type="transmembrane region" description="Helical" evidence="8">
    <location>
        <begin position="146"/>
        <end position="169"/>
    </location>
</feature>
<dbReference type="RefSeq" id="WP_085011270.1">
    <property type="nucleotide sequence ID" value="NZ_NAAD01000018.1"/>
</dbReference>
<gene>
    <name evidence="10" type="ORF">B5V00_13120</name>
</gene>
<dbReference type="AlphaFoldDB" id="A0A1X0XXC2"/>
<dbReference type="GO" id="GO:0005886">
    <property type="term" value="C:plasma membrane"/>
    <property type="evidence" value="ECO:0007669"/>
    <property type="project" value="TreeGrafter"/>
</dbReference>
<dbReference type="Pfam" id="PF12801">
    <property type="entry name" value="Fer4_5"/>
    <property type="match status" value="2"/>
</dbReference>
<evidence type="ECO:0000313" key="10">
    <source>
        <dbReference type="EMBL" id="ORJ57554.1"/>
    </source>
</evidence>
<keyword evidence="8" id="KW-0812">Transmembrane</keyword>
<evidence type="ECO:0000256" key="7">
    <source>
        <dbReference type="ARBA" id="ARBA00023014"/>
    </source>
</evidence>
<dbReference type="InterPro" id="IPR017896">
    <property type="entry name" value="4Fe4S_Fe-S-bd"/>
</dbReference>
<organism evidence="10 11">
    <name type="scientific">Geothermobacter hydrogeniphilus</name>
    <dbReference type="NCBI Taxonomy" id="1969733"/>
    <lineage>
        <taxon>Bacteria</taxon>
        <taxon>Pseudomonadati</taxon>
        <taxon>Thermodesulfobacteriota</taxon>
        <taxon>Desulfuromonadia</taxon>
        <taxon>Desulfuromonadales</taxon>
        <taxon>Geothermobacteraceae</taxon>
        <taxon>Geothermobacter</taxon>
    </lineage>
</organism>
<proteinExistence type="predicted"/>
<evidence type="ECO:0000256" key="4">
    <source>
        <dbReference type="ARBA" id="ARBA00022737"/>
    </source>
</evidence>
<keyword evidence="3" id="KW-0479">Metal-binding</keyword>
<keyword evidence="2" id="KW-0004">4Fe-4S</keyword>
<dbReference type="InterPro" id="IPR011886">
    <property type="entry name" value="NapH_MauN"/>
</dbReference>
<evidence type="ECO:0000256" key="1">
    <source>
        <dbReference type="ARBA" id="ARBA00022448"/>
    </source>
</evidence>
<comment type="caution">
    <text evidence="10">The sequence shown here is derived from an EMBL/GenBank/DDBJ whole genome shotgun (WGS) entry which is preliminary data.</text>
</comment>
<keyword evidence="6" id="KW-0408">Iron</keyword>
<keyword evidence="1" id="KW-0813">Transport</keyword>
<keyword evidence="4" id="KW-0677">Repeat</keyword>
<dbReference type="EMBL" id="NAAD01000018">
    <property type="protein sequence ID" value="ORJ57554.1"/>
    <property type="molecule type" value="Genomic_DNA"/>
</dbReference>
<dbReference type="STRING" id="1969733.B5V00_13120"/>
<dbReference type="InterPro" id="IPR051684">
    <property type="entry name" value="Electron_Trans/Redox"/>
</dbReference>
<name>A0A1X0XXC2_9BACT</name>
<accession>A0A1X0XXC2</accession>
<keyword evidence="7" id="KW-0411">Iron-sulfur</keyword>
<dbReference type="Gene3D" id="3.30.70.20">
    <property type="match status" value="1"/>
</dbReference>
<evidence type="ECO:0000259" key="9">
    <source>
        <dbReference type="PROSITE" id="PS51379"/>
    </source>
</evidence>
<dbReference type="SUPFAM" id="SSF54862">
    <property type="entry name" value="4Fe-4S ferredoxins"/>
    <property type="match status" value="1"/>
</dbReference>
<dbReference type="InterPro" id="IPR017900">
    <property type="entry name" value="4Fe4S_Fe_S_CS"/>
</dbReference>
<dbReference type="GO" id="GO:0046872">
    <property type="term" value="F:metal ion binding"/>
    <property type="evidence" value="ECO:0007669"/>
    <property type="project" value="UniProtKB-KW"/>
</dbReference>
<keyword evidence="5" id="KW-0249">Electron transport</keyword>
<sequence length="258" mass="27810">MKVNHWTLARRVVQLTVIGLLLTPCLGWGLFQGNLQSASLLGLKLSDPLAALQVLLLTGTVALPLLGGALLVLGGYGLLGGKTFCGWVCPLGLVTDVFEYLPSTRQLRIWPLRGKMIALLVVLLLSLTLKIPAFETISPIGIVSRALSFGPASDLLLVAAILLVEVLLVRRFWCRSLCPLGGFYSLAGRVSPLRIGYRAEACTHCDRCRRSCFVFEVLDAPLVEGTSHVVSGECTRCGACLDACPTGALNMRFQHPLK</sequence>
<dbReference type="PROSITE" id="PS00198">
    <property type="entry name" value="4FE4S_FER_1"/>
    <property type="match status" value="1"/>
</dbReference>
<feature type="domain" description="4Fe-4S ferredoxin-type" evidence="9">
    <location>
        <begin position="225"/>
        <end position="254"/>
    </location>
</feature>
<evidence type="ECO:0000256" key="8">
    <source>
        <dbReference type="SAM" id="Phobius"/>
    </source>
</evidence>
<protein>
    <recommendedName>
        <fullName evidence="9">4Fe-4S ferredoxin-type domain-containing protein</fullName>
    </recommendedName>
</protein>
<dbReference type="Proteomes" id="UP000193136">
    <property type="component" value="Unassembled WGS sequence"/>
</dbReference>
<evidence type="ECO:0000256" key="6">
    <source>
        <dbReference type="ARBA" id="ARBA00023004"/>
    </source>
</evidence>
<evidence type="ECO:0000256" key="2">
    <source>
        <dbReference type="ARBA" id="ARBA00022485"/>
    </source>
</evidence>
<feature type="transmembrane region" description="Helical" evidence="8">
    <location>
        <begin position="116"/>
        <end position="134"/>
    </location>
</feature>
<feature type="transmembrane region" description="Helical" evidence="8">
    <location>
        <begin position="12"/>
        <end position="31"/>
    </location>
</feature>
<dbReference type="GO" id="GO:0051539">
    <property type="term" value="F:4 iron, 4 sulfur cluster binding"/>
    <property type="evidence" value="ECO:0007669"/>
    <property type="project" value="UniProtKB-KW"/>
</dbReference>
<feature type="transmembrane region" description="Helical" evidence="8">
    <location>
        <begin position="51"/>
        <end position="73"/>
    </location>
</feature>
<keyword evidence="8" id="KW-0472">Membrane</keyword>
<dbReference type="OrthoDB" id="9811700at2"/>